<dbReference type="RefSeq" id="WP_101306340.1">
    <property type="nucleotide sequence ID" value="NZ_CP025299.1"/>
</dbReference>
<dbReference type="PROSITE" id="PS51257">
    <property type="entry name" value="PROKAR_LIPOPROTEIN"/>
    <property type="match status" value="1"/>
</dbReference>
<evidence type="ECO:0000313" key="3">
    <source>
        <dbReference type="Proteomes" id="UP000233276"/>
    </source>
</evidence>
<dbReference type="EMBL" id="CP025299">
    <property type="protein sequence ID" value="AUG29815.1"/>
    <property type="molecule type" value="Genomic_DNA"/>
</dbReference>
<evidence type="ECO:0000313" key="2">
    <source>
        <dbReference type="EMBL" id="AUG29815.1"/>
    </source>
</evidence>
<accession>A0A2K9D878</accession>
<reference evidence="2 3" key="1">
    <citation type="submission" date="2017-12" db="EMBL/GenBank/DDBJ databases">
        <title>Isolation and characterization of estrogens degradatiion strain Microbacterium hominis SJTG1.</title>
        <authorList>
            <person name="Xiong W."/>
            <person name="Yin C."/>
            <person name="Zheng D."/>
            <person name="Liang R."/>
        </authorList>
    </citation>
    <scope>NUCLEOTIDE SEQUENCE [LARGE SCALE GENOMIC DNA]</scope>
    <source>
        <strain evidence="2 3">SJTG1</strain>
    </source>
</reference>
<keyword evidence="1" id="KW-0732">Signal</keyword>
<dbReference type="KEGG" id="mhos:CXR34_10400"/>
<organism evidence="2 3">
    <name type="scientific">Microbacterium hominis</name>
    <dbReference type="NCBI Taxonomy" id="162426"/>
    <lineage>
        <taxon>Bacteria</taxon>
        <taxon>Bacillati</taxon>
        <taxon>Actinomycetota</taxon>
        <taxon>Actinomycetes</taxon>
        <taxon>Micrococcales</taxon>
        <taxon>Microbacteriaceae</taxon>
        <taxon>Microbacterium</taxon>
    </lineage>
</organism>
<feature type="chain" id="PRO_5038770767" description="DUF4333 domain-containing protein" evidence="1">
    <location>
        <begin position="21"/>
        <end position="117"/>
    </location>
</feature>
<protein>
    <recommendedName>
        <fullName evidence="4">DUF4333 domain-containing protein</fullName>
    </recommendedName>
</protein>
<gene>
    <name evidence="2" type="ORF">CXR34_10400</name>
</gene>
<feature type="signal peptide" evidence="1">
    <location>
        <begin position="1"/>
        <end position="20"/>
    </location>
</feature>
<evidence type="ECO:0000256" key="1">
    <source>
        <dbReference type="SAM" id="SignalP"/>
    </source>
</evidence>
<dbReference type="AlphaFoldDB" id="A0A2K9D878"/>
<evidence type="ECO:0008006" key="4">
    <source>
        <dbReference type="Google" id="ProtNLM"/>
    </source>
</evidence>
<sequence>MRAARLVCALAACAVAASLAGCSQVAALAPVGGNGLAEVRFGAIDVLQQKGIDLLEAPVCATVGAGPAVTCTGRTLDGRDVSVASSVSSDARLDVLVGGQTLFSGLLSDVLDAAARG</sequence>
<dbReference type="Proteomes" id="UP000233276">
    <property type="component" value="Chromosome"/>
</dbReference>
<proteinExistence type="predicted"/>
<name>A0A2K9D878_9MICO</name>